<evidence type="ECO:0000313" key="3">
    <source>
        <dbReference type="Proteomes" id="UP000823046"/>
    </source>
</evidence>
<feature type="domain" description="Myb-like" evidence="1">
    <location>
        <begin position="12"/>
        <end position="60"/>
    </location>
</feature>
<reference evidence="2 3" key="1">
    <citation type="journal article" date="2020" name="bioRxiv">
        <title>Metabolic contributions of an alphaproteobacterial endosymbiont in the apicomplexan Cardiosporidium cionae.</title>
        <authorList>
            <person name="Hunter E.S."/>
            <person name="Paight C.J."/>
            <person name="Lane C.E."/>
        </authorList>
    </citation>
    <scope>NUCLEOTIDE SEQUENCE [LARGE SCALE GENOMIC DNA]</scope>
    <source>
        <strain evidence="2">ESH_2018</strain>
    </source>
</reference>
<dbReference type="PANTHER" id="PTHR22929">
    <property type="entry name" value="RNA POLYMERASE III TRANSCRIPTION INITIATION FACTOR B"/>
    <property type="match status" value="1"/>
</dbReference>
<dbReference type="EMBL" id="JADAQX010000116">
    <property type="protein sequence ID" value="KAF8821863.1"/>
    <property type="molecule type" value="Genomic_DNA"/>
</dbReference>
<dbReference type="PANTHER" id="PTHR22929:SF0">
    <property type="entry name" value="TRANSCRIPTION FACTOR TFIIIB COMPONENT B'' HOMOLOG"/>
    <property type="match status" value="1"/>
</dbReference>
<dbReference type="Proteomes" id="UP000823046">
    <property type="component" value="Unassembled WGS sequence"/>
</dbReference>
<accession>A0ABQ7JCZ0</accession>
<dbReference type="InterPro" id="IPR009057">
    <property type="entry name" value="Homeodomain-like_sf"/>
</dbReference>
<keyword evidence="3" id="KW-1185">Reference proteome</keyword>
<comment type="caution">
    <text evidence="2">The sequence shown here is derived from an EMBL/GenBank/DDBJ whole genome shotgun (WGS) entry which is preliminary data.</text>
</comment>
<protein>
    <submittedName>
        <fullName evidence="2">Myb family Dna-binding domain-containing protein</fullName>
    </submittedName>
</protein>
<name>A0ABQ7JCZ0_9APIC</name>
<keyword evidence="2" id="KW-0238">DNA-binding</keyword>
<dbReference type="SMART" id="SM00717">
    <property type="entry name" value="SANT"/>
    <property type="match status" value="1"/>
</dbReference>
<dbReference type="GO" id="GO:0003677">
    <property type="term" value="F:DNA binding"/>
    <property type="evidence" value="ECO:0007669"/>
    <property type="project" value="UniProtKB-KW"/>
</dbReference>
<organism evidence="2 3">
    <name type="scientific">Cardiosporidium cionae</name>
    <dbReference type="NCBI Taxonomy" id="476202"/>
    <lineage>
        <taxon>Eukaryota</taxon>
        <taxon>Sar</taxon>
        <taxon>Alveolata</taxon>
        <taxon>Apicomplexa</taxon>
        <taxon>Aconoidasida</taxon>
        <taxon>Nephromycida</taxon>
        <taxon>Cardiosporidium</taxon>
    </lineage>
</organism>
<dbReference type="SUPFAM" id="SSF46689">
    <property type="entry name" value="Homeodomain-like"/>
    <property type="match status" value="1"/>
</dbReference>
<dbReference type="CDD" id="cd00167">
    <property type="entry name" value="SANT"/>
    <property type="match status" value="1"/>
</dbReference>
<proteinExistence type="predicted"/>
<sequence length="84" mass="9968">IPAYEGAYKRTKSRKWSSEDISKFYQAIEMFGTDLMMVQIAMPEFTDKQIRDKFKAEEKRNYLKVEAALKTHREIKLPAYEEIS</sequence>
<feature type="non-terminal residue" evidence="2">
    <location>
        <position position="1"/>
    </location>
</feature>
<dbReference type="Pfam" id="PF15963">
    <property type="entry name" value="Myb_DNA-bind_7"/>
    <property type="match status" value="1"/>
</dbReference>
<evidence type="ECO:0000313" key="2">
    <source>
        <dbReference type="EMBL" id="KAF8821863.1"/>
    </source>
</evidence>
<evidence type="ECO:0000259" key="1">
    <source>
        <dbReference type="SMART" id="SM00717"/>
    </source>
</evidence>
<dbReference type="InterPro" id="IPR001005">
    <property type="entry name" value="SANT/Myb"/>
</dbReference>
<gene>
    <name evidence="2" type="ORF">IE077_001439</name>
</gene>
<dbReference type="InterPro" id="IPR039467">
    <property type="entry name" value="TFIIIB_B''_Myb"/>
</dbReference>